<evidence type="ECO:0000256" key="1">
    <source>
        <dbReference type="SAM" id="Phobius"/>
    </source>
</evidence>
<keyword evidence="3" id="KW-1185">Reference proteome</keyword>
<sequence length="165" mass="17760">MIAHVRRLRSYVAKFLYRDDKSTPLPLFVRSPHTKSSHSIKSATQAATAAAGGTSLLIVTFMILGWTATVPVSPAKNGSSPGLAVAQPNGVFSFFPGRSRSLLESNRQNVNPIGPVTKPDILSHDLGNPMDSVPSAVLDPPLLSDRMNSVKLEIIQKLLFVNESI</sequence>
<keyword evidence="1" id="KW-0812">Transmembrane</keyword>
<dbReference type="EMBL" id="UZAN01052608">
    <property type="protein sequence ID" value="VDP89580.1"/>
    <property type="molecule type" value="Genomic_DNA"/>
</dbReference>
<reference evidence="2 3" key="1">
    <citation type="submission" date="2018-11" db="EMBL/GenBank/DDBJ databases">
        <authorList>
            <consortium name="Pathogen Informatics"/>
        </authorList>
    </citation>
    <scope>NUCLEOTIDE SEQUENCE [LARGE SCALE GENOMIC DNA]</scope>
    <source>
        <strain evidence="2 3">Egypt</strain>
    </source>
</reference>
<dbReference type="AlphaFoldDB" id="A0A3P8HFJ6"/>
<proteinExistence type="predicted"/>
<keyword evidence="1" id="KW-0472">Membrane</keyword>
<accession>A0A3P8HFJ6</accession>
<name>A0A3P8HFJ6_9TREM</name>
<gene>
    <name evidence="2" type="ORF">ECPE_LOCUS12308</name>
</gene>
<evidence type="ECO:0000313" key="2">
    <source>
        <dbReference type="EMBL" id="VDP89580.1"/>
    </source>
</evidence>
<organism evidence="2 3">
    <name type="scientific">Echinostoma caproni</name>
    <dbReference type="NCBI Taxonomy" id="27848"/>
    <lineage>
        <taxon>Eukaryota</taxon>
        <taxon>Metazoa</taxon>
        <taxon>Spiralia</taxon>
        <taxon>Lophotrochozoa</taxon>
        <taxon>Platyhelminthes</taxon>
        <taxon>Trematoda</taxon>
        <taxon>Digenea</taxon>
        <taxon>Plagiorchiida</taxon>
        <taxon>Echinostomata</taxon>
        <taxon>Echinostomatoidea</taxon>
        <taxon>Echinostomatidae</taxon>
        <taxon>Echinostoma</taxon>
    </lineage>
</organism>
<protein>
    <submittedName>
        <fullName evidence="2">Uncharacterized protein</fullName>
    </submittedName>
</protein>
<feature type="transmembrane region" description="Helical" evidence="1">
    <location>
        <begin position="46"/>
        <end position="66"/>
    </location>
</feature>
<keyword evidence="1" id="KW-1133">Transmembrane helix</keyword>
<dbReference type="Proteomes" id="UP000272942">
    <property type="component" value="Unassembled WGS sequence"/>
</dbReference>
<dbReference type="OrthoDB" id="674948at2759"/>
<evidence type="ECO:0000313" key="3">
    <source>
        <dbReference type="Proteomes" id="UP000272942"/>
    </source>
</evidence>